<keyword evidence="1" id="KW-0812">Transmembrane</keyword>
<feature type="transmembrane region" description="Helical" evidence="1">
    <location>
        <begin position="87"/>
        <end position="110"/>
    </location>
</feature>
<evidence type="ECO:0000313" key="3">
    <source>
        <dbReference type="Proteomes" id="UP000077098"/>
    </source>
</evidence>
<comment type="caution">
    <text evidence="2">The sequence shown here is derived from an EMBL/GenBank/DDBJ whole genome shotgun (WGS) entry which is preliminary data.</text>
</comment>
<dbReference type="AlphaFoldDB" id="A0A176X7K5"/>
<dbReference type="EMBL" id="LXPS01000022">
    <property type="protein sequence ID" value="OAE43403.1"/>
    <property type="molecule type" value="Genomic_DNA"/>
</dbReference>
<dbReference type="RefSeq" id="WP_063949428.1">
    <property type="nucleotide sequence ID" value="NZ_LXPS01000022.1"/>
</dbReference>
<protein>
    <submittedName>
        <fullName evidence="2">Uncharacterized protein</fullName>
    </submittedName>
</protein>
<accession>A0A176X7K5</accession>
<evidence type="ECO:0000256" key="1">
    <source>
        <dbReference type="SAM" id="Phobius"/>
    </source>
</evidence>
<reference evidence="2 3" key="1">
    <citation type="submission" date="2016-05" db="EMBL/GenBank/DDBJ databases">
        <authorList>
            <person name="Lavstsen T."/>
            <person name="Jespersen J.S."/>
        </authorList>
    </citation>
    <scope>NUCLEOTIDE SEQUENCE [LARGE SCALE GENOMIC DNA]</scope>
    <source>
        <strain evidence="2 3">KCJ1736</strain>
    </source>
</reference>
<organism evidence="2 3">
    <name type="scientific">Agrobacterium tumefaciens</name>
    <dbReference type="NCBI Taxonomy" id="358"/>
    <lineage>
        <taxon>Bacteria</taxon>
        <taxon>Pseudomonadati</taxon>
        <taxon>Pseudomonadota</taxon>
        <taxon>Alphaproteobacteria</taxon>
        <taxon>Hyphomicrobiales</taxon>
        <taxon>Rhizobiaceae</taxon>
        <taxon>Rhizobium/Agrobacterium group</taxon>
        <taxon>Agrobacterium</taxon>
        <taxon>Agrobacterium tumefaciens complex</taxon>
    </lineage>
</organism>
<keyword evidence="1" id="KW-0472">Membrane</keyword>
<dbReference type="Proteomes" id="UP000077098">
    <property type="component" value="Unassembled WGS sequence"/>
</dbReference>
<name>A0A176X7K5_AGRTU</name>
<sequence>MRLRSVALSEICGLAADMAITCLLIFFLTVDPIAARLPGAVTGLATSWWLNRSMSGAPGAFPANVVTLISRIVSVGLFSLLQWRNPLIQPVVPLAFSALAALVLACCGHWRLQKLRRAKG</sequence>
<evidence type="ECO:0000313" key="2">
    <source>
        <dbReference type="EMBL" id="OAE43403.1"/>
    </source>
</evidence>
<proteinExistence type="predicted"/>
<feature type="transmembrane region" description="Helical" evidence="1">
    <location>
        <begin position="7"/>
        <end position="27"/>
    </location>
</feature>
<gene>
    <name evidence="2" type="ORF">A7J57_03755</name>
</gene>
<keyword evidence="1" id="KW-1133">Transmembrane helix</keyword>